<dbReference type="AlphaFoldDB" id="A0A6J0MQR1"/>
<sequence>MRRVKFLLFFEFTSLSFKNNNWYQSQRFMGDLVVAGSQSKEWGSWIKSPILTATNYTVWAMRMKILFKVHEVWDIIEIEAVDQKKINMAMALLFQSIPEVLILQVGELDTAKKVWEAIKTRHLGAERVKEARLQTLMSEFDRLTMKDTETIDDFAGKLAEISSKSAALGEEIEESRLCKKFLKSLPRKKYIQIVATLEQVLDLKTTGFEDIIGRLKA</sequence>
<dbReference type="KEGG" id="rsz:108845114"/>
<dbReference type="OrthoDB" id="1736387at2759"/>
<name>A0A6J0MQR1_RAPSA</name>
<gene>
    <name evidence="3" type="primary">LOC108845114</name>
</gene>
<dbReference type="PANTHER" id="PTHR35317">
    <property type="entry name" value="OS04G0629600 PROTEIN"/>
    <property type="match status" value="1"/>
</dbReference>
<dbReference type="RefSeq" id="XP_018473881.1">
    <property type="nucleotide sequence ID" value="XM_018618379.1"/>
</dbReference>
<dbReference type="PANTHER" id="PTHR35317:SF44">
    <property type="entry name" value="RNA-DIRECTED DNA POLYMERASE"/>
    <property type="match status" value="1"/>
</dbReference>
<dbReference type="Proteomes" id="UP000504610">
    <property type="component" value="Chromosome 3"/>
</dbReference>
<dbReference type="Pfam" id="PF14223">
    <property type="entry name" value="Retrotran_gag_2"/>
    <property type="match status" value="1"/>
</dbReference>
<dbReference type="Pfam" id="PF13961">
    <property type="entry name" value="DUF4219"/>
    <property type="match status" value="1"/>
</dbReference>
<evidence type="ECO:0000259" key="1">
    <source>
        <dbReference type="Pfam" id="PF13961"/>
    </source>
</evidence>
<organism evidence="2 3">
    <name type="scientific">Raphanus sativus</name>
    <name type="common">Radish</name>
    <name type="synonym">Raphanus raphanistrum var. sativus</name>
    <dbReference type="NCBI Taxonomy" id="3726"/>
    <lineage>
        <taxon>Eukaryota</taxon>
        <taxon>Viridiplantae</taxon>
        <taxon>Streptophyta</taxon>
        <taxon>Embryophyta</taxon>
        <taxon>Tracheophyta</taxon>
        <taxon>Spermatophyta</taxon>
        <taxon>Magnoliopsida</taxon>
        <taxon>eudicotyledons</taxon>
        <taxon>Gunneridae</taxon>
        <taxon>Pentapetalae</taxon>
        <taxon>rosids</taxon>
        <taxon>malvids</taxon>
        <taxon>Brassicales</taxon>
        <taxon>Brassicaceae</taxon>
        <taxon>Brassiceae</taxon>
        <taxon>Raphanus</taxon>
    </lineage>
</organism>
<evidence type="ECO:0000313" key="2">
    <source>
        <dbReference type="Proteomes" id="UP000504610"/>
    </source>
</evidence>
<feature type="domain" description="DUF4219" evidence="1">
    <location>
        <begin position="51"/>
        <end position="77"/>
    </location>
</feature>
<protein>
    <submittedName>
        <fullName evidence="3">Uncharacterized protein LOC108845114</fullName>
    </submittedName>
</protein>
<dbReference type="InterPro" id="IPR025314">
    <property type="entry name" value="DUF4219"/>
</dbReference>
<dbReference type="GeneID" id="108845114"/>
<reference evidence="2" key="1">
    <citation type="journal article" date="2019" name="Database">
        <title>The radish genome database (RadishGD): an integrated information resource for radish genomics.</title>
        <authorList>
            <person name="Yu H.J."/>
            <person name="Baek S."/>
            <person name="Lee Y.J."/>
            <person name="Cho A."/>
            <person name="Mun J.H."/>
        </authorList>
    </citation>
    <scope>NUCLEOTIDE SEQUENCE [LARGE SCALE GENOMIC DNA]</scope>
    <source>
        <strain evidence="2">cv. WK10039</strain>
    </source>
</reference>
<keyword evidence="2" id="KW-1185">Reference proteome</keyword>
<proteinExistence type="predicted"/>
<accession>A0A6J0MQR1</accession>
<reference evidence="3" key="2">
    <citation type="submission" date="2025-08" db="UniProtKB">
        <authorList>
            <consortium name="RefSeq"/>
        </authorList>
    </citation>
    <scope>IDENTIFICATION</scope>
    <source>
        <tissue evidence="3">Leaf</tissue>
    </source>
</reference>
<evidence type="ECO:0000313" key="3">
    <source>
        <dbReference type="RefSeq" id="XP_018473881.1"/>
    </source>
</evidence>